<organism evidence="2 3">
    <name type="scientific">Methanospirillum lacunae</name>
    <dbReference type="NCBI Taxonomy" id="668570"/>
    <lineage>
        <taxon>Archaea</taxon>
        <taxon>Methanobacteriati</taxon>
        <taxon>Methanobacteriota</taxon>
        <taxon>Stenosarchaea group</taxon>
        <taxon>Methanomicrobia</taxon>
        <taxon>Methanomicrobiales</taxon>
        <taxon>Methanospirillaceae</taxon>
        <taxon>Methanospirillum</taxon>
    </lineage>
</organism>
<dbReference type="GO" id="GO:0016787">
    <property type="term" value="F:hydrolase activity"/>
    <property type="evidence" value="ECO:0007669"/>
    <property type="project" value="UniProtKB-KW"/>
</dbReference>
<dbReference type="AlphaFoldDB" id="A0A2V2N2T8"/>
<dbReference type="OrthoDB" id="197151at2157"/>
<dbReference type="RefSeq" id="WP_109967358.1">
    <property type="nucleotide sequence ID" value="NZ_CP176093.1"/>
</dbReference>
<dbReference type="SUPFAM" id="SSF55021">
    <property type="entry name" value="ACT-like"/>
    <property type="match status" value="1"/>
</dbReference>
<sequence length="503" mass="56788">MDCRNEFFVIRIPDTGSIHEAVGIIADTGITVTRCHFNRSIDPKTSFLSVRGTPEGCQKAMTALSLKGYLQSEIRYPKTVRFTVIVPDIPGTLHRILMILDEYKAEITSLSFDNRGKNPDRLQVAVRVHDLSLTNILIDAIHAHYEIEIEGYDCGDDESDGCLFYHRYAERVREILGETADPYLLDLLNQFSHIAQQLTEYGKEYEGTLEQILQNGRRLAETTGDGFFADVQKIQVTTHIWLYCFQLPGGGSIFIIDTPTGRIMVDTGYGIYHDDAMKMFKHYHLDGAPGFSRIIMTHGDTDHCGAAGYFEAPIWTHEGTWNVIKTNNRAYGACSEDLVYEQVYTVMINLFARMHPPEEVNLFPSSTGEKIGDFPLLCRFEENGVAGEIIEGYGGHQHGMVYLLCRELGLLFTSDTILNLKHLTPDRSEYNGFAVYLVRSVNVNPDLVKNERKDLMKIAQDLDTELQKDGKRLIICCGHGPVSILNNGDLIPYGTIEQYRHNI</sequence>
<dbReference type="SMART" id="SM00849">
    <property type="entry name" value="Lactamase_B"/>
    <property type="match status" value="1"/>
</dbReference>
<gene>
    <name evidence="2" type="ORF">DK846_02670</name>
</gene>
<dbReference type="EMBL" id="QGMY01000002">
    <property type="protein sequence ID" value="PWR74079.1"/>
    <property type="molecule type" value="Genomic_DNA"/>
</dbReference>
<keyword evidence="2" id="KW-0378">Hydrolase</keyword>
<name>A0A2V2N2T8_9EURY</name>
<accession>A0A2V2N2T8</accession>
<protein>
    <submittedName>
        <fullName evidence="2">MBL fold hydrolase</fullName>
    </submittedName>
</protein>
<dbReference type="Proteomes" id="UP000245657">
    <property type="component" value="Unassembled WGS sequence"/>
</dbReference>
<comment type="caution">
    <text evidence="2">The sequence shown here is derived from an EMBL/GenBank/DDBJ whole genome shotgun (WGS) entry which is preliminary data.</text>
</comment>
<reference evidence="2 3" key="1">
    <citation type="submission" date="2018-05" db="EMBL/GenBank/DDBJ databases">
        <title>Draft genome of Methanospirillum lacunae Ki8-1.</title>
        <authorList>
            <person name="Dueholm M.S."/>
            <person name="Nielsen P.H."/>
            <person name="Bakmann L.F."/>
            <person name="Otzen D.E."/>
        </authorList>
    </citation>
    <scope>NUCLEOTIDE SEQUENCE [LARGE SCALE GENOMIC DNA]</scope>
    <source>
        <strain evidence="2 3">Ki8-1</strain>
    </source>
</reference>
<evidence type="ECO:0000259" key="1">
    <source>
        <dbReference type="SMART" id="SM00849"/>
    </source>
</evidence>
<evidence type="ECO:0000313" key="3">
    <source>
        <dbReference type="Proteomes" id="UP000245657"/>
    </source>
</evidence>
<dbReference type="Gene3D" id="3.60.15.10">
    <property type="entry name" value="Ribonuclease Z/Hydroxyacylglutathione hydrolase-like"/>
    <property type="match status" value="1"/>
</dbReference>
<dbReference type="InterPro" id="IPR036866">
    <property type="entry name" value="RibonucZ/Hydroxyglut_hydro"/>
</dbReference>
<dbReference type="GeneID" id="97549439"/>
<dbReference type="InterPro" id="IPR001279">
    <property type="entry name" value="Metallo-B-lactamas"/>
</dbReference>
<feature type="domain" description="Metallo-beta-lactamase" evidence="1">
    <location>
        <begin position="250"/>
        <end position="479"/>
    </location>
</feature>
<proteinExistence type="predicted"/>
<dbReference type="InterPro" id="IPR045865">
    <property type="entry name" value="ACT-like_dom_sf"/>
</dbReference>
<keyword evidence="3" id="KW-1185">Reference proteome</keyword>
<dbReference type="SUPFAM" id="SSF56281">
    <property type="entry name" value="Metallo-hydrolase/oxidoreductase"/>
    <property type="match status" value="1"/>
</dbReference>
<evidence type="ECO:0000313" key="2">
    <source>
        <dbReference type="EMBL" id="PWR74079.1"/>
    </source>
</evidence>
<dbReference type="Pfam" id="PF00753">
    <property type="entry name" value="Lactamase_B"/>
    <property type="match status" value="1"/>
</dbReference>